<reference evidence="1" key="1">
    <citation type="submission" date="2023-04" db="EMBL/GenBank/DDBJ databases">
        <title>Draft Genome sequencing of Naganishia species isolated from polar environments using Oxford Nanopore Technology.</title>
        <authorList>
            <person name="Leo P."/>
            <person name="Venkateswaran K."/>
        </authorList>
    </citation>
    <scope>NUCLEOTIDE SEQUENCE</scope>
    <source>
        <strain evidence="1">MNA-CCFEE 5261</strain>
    </source>
</reference>
<proteinExistence type="predicted"/>
<keyword evidence="2" id="KW-1185">Reference proteome</keyword>
<comment type="caution">
    <text evidence="1">The sequence shown here is derived from an EMBL/GenBank/DDBJ whole genome shotgun (WGS) entry which is preliminary data.</text>
</comment>
<accession>A0ACC2WKN9</accession>
<dbReference type="EMBL" id="JASBWR010000006">
    <property type="protein sequence ID" value="KAJ9111963.1"/>
    <property type="molecule type" value="Genomic_DNA"/>
</dbReference>
<protein>
    <submittedName>
        <fullName evidence="1">Uncharacterized protein</fullName>
    </submittedName>
</protein>
<evidence type="ECO:0000313" key="2">
    <source>
        <dbReference type="Proteomes" id="UP001241377"/>
    </source>
</evidence>
<sequence>MLTQILLGEYRGALTEGARYDKRNDTLIWVDIIAAEIHRVCLKNPEASHEVIKFSSPSESIGAIALTSNPDILVACAKHGVAYANFESGKIEYFLKYPHQSSRLRSNDGIIDPWGHLWIGVMTDFHVGDVVAEGKLYRINCHSLQIETMIDQCYIPNGMAFSSDGRKLFWTDSIAGVIVEYDYDVLRNELCNKKEVLNVKKSLKYRDFAPDGMCMTKTNNIFAAMFNGSRVTHIDSVGNVVEDIAIPAKCVTNAHIGGSNNDQLFVNTAHVDHEEKGFVPNANDKEGDLGGYLFKIQLDRSYEPQPNYIWGGRV</sequence>
<dbReference type="Proteomes" id="UP001241377">
    <property type="component" value="Unassembled WGS sequence"/>
</dbReference>
<evidence type="ECO:0000313" key="1">
    <source>
        <dbReference type="EMBL" id="KAJ9111963.1"/>
    </source>
</evidence>
<gene>
    <name evidence="1" type="ORF">QFC19_000885</name>
</gene>
<organism evidence="1 2">
    <name type="scientific">Naganishia cerealis</name>
    <dbReference type="NCBI Taxonomy" id="610337"/>
    <lineage>
        <taxon>Eukaryota</taxon>
        <taxon>Fungi</taxon>
        <taxon>Dikarya</taxon>
        <taxon>Basidiomycota</taxon>
        <taxon>Agaricomycotina</taxon>
        <taxon>Tremellomycetes</taxon>
        <taxon>Filobasidiales</taxon>
        <taxon>Filobasidiaceae</taxon>
        <taxon>Naganishia</taxon>
    </lineage>
</organism>
<name>A0ACC2WKN9_9TREE</name>